<name>A0A6A5R0N8_AMPQU</name>
<proteinExistence type="predicted"/>
<protein>
    <submittedName>
        <fullName evidence="2">Uncharacterized protein</fullName>
    </submittedName>
</protein>
<sequence length="162" mass="18436">MVHQGTTEKGMGMRGVFVTEMSRHEHHFGFFAESTPCLSSHFTTFPLRKPENTITFSPISASQDPTPRSTQASEYMEDDSHDDEDTDTKEDDSPTSPSDHAYNRTGPKLVTEHRDSFYNQAFAWKEAIRKITDSNNDTPSYLTRVEILEQNKGVICKQRDLS</sequence>
<evidence type="ECO:0000313" key="2">
    <source>
        <dbReference type="EMBL" id="KAF1920396.1"/>
    </source>
</evidence>
<evidence type="ECO:0000313" key="3">
    <source>
        <dbReference type="Proteomes" id="UP000800096"/>
    </source>
</evidence>
<dbReference type="Proteomes" id="UP000800096">
    <property type="component" value="Unassembled WGS sequence"/>
</dbReference>
<feature type="compositionally biased region" description="Polar residues" evidence="1">
    <location>
        <begin position="55"/>
        <end position="73"/>
    </location>
</feature>
<keyword evidence="3" id="KW-1185">Reference proteome</keyword>
<accession>A0A6A5R0N8</accession>
<organism evidence="2 3">
    <name type="scientific">Ampelomyces quisqualis</name>
    <name type="common">Powdery mildew agent</name>
    <dbReference type="NCBI Taxonomy" id="50730"/>
    <lineage>
        <taxon>Eukaryota</taxon>
        <taxon>Fungi</taxon>
        <taxon>Dikarya</taxon>
        <taxon>Ascomycota</taxon>
        <taxon>Pezizomycotina</taxon>
        <taxon>Dothideomycetes</taxon>
        <taxon>Pleosporomycetidae</taxon>
        <taxon>Pleosporales</taxon>
        <taxon>Pleosporineae</taxon>
        <taxon>Phaeosphaeriaceae</taxon>
        <taxon>Ampelomyces</taxon>
    </lineage>
</organism>
<dbReference type="EMBL" id="ML979132">
    <property type="protein sequence ID" value="KAF1920396.1"/>
    <property type="molecule type" value="Genomic_DNA"/>
</dbReference>
<reference evidence="2" key="1">
    <citation type="journal article" date="2020" name="Stud. Mycol.">
        <title>101 Dothideomycetes genomes: a test case for predicting lifestyles and emergence of pathogens.</title>
        <authorList>
            <person name="Haridas S."/>
            <person name="Albert R."/>
            <person name="Binder M."/>
            <person name="Bloem J."/>
            <person name="Labutti K."/>
            <person name="Salamov A."/>
            <person name="Andreopoulos B."/>
            <person name="Baker S."/>
            <person name="Barry K."/>
            <person name="Bills G."/>
            <person name="Bluhm B."/>
            <person name="Cannon C."/>
            <person name="Castanera R."/>
            <person name="Culley D."/>
            <person name="Daum C."/>
            <person name="Ezra D."/>
            <person name="Gonzalez J."/>
            <person name="Henrissat B."/>
            <person name="Kuo A."/>
            <person name="Liang C."/>
            <person name="Lipzen A."/>
            <person name="Lutzoni F."/>
            <person name="Magnuson J."/>
            <person name="Mondo S."/>
            <person name="Nolan M."/>
            <person name="Ohm R."/>
            <person name="Pangilinan J."/>
            <person name="Park H.-J."/>
            <person name="Ramirez L."/>
            <person name="Alfaro M."/>
            <person name="Sun H."/>
            <person name="Tritt A."/>
            <person name="Yoshinaga Y."/>
            <person name="Zwiers L.-H."/>
            <person name="Turgeon B."/>
            <person name="Goodwin S."/>
            <person name="Spatafora J."/>
            <person name="Crous P."/>
            <person name="Grigoriev I."/>
        </authorList>
    </citation>
    <scope>NUCLEOTIDE SEQUENCE</scope>
    <source>
        <strain evidence="2">HMLAC05119</strain>
    </source>
</reference>
<gene>
    <name evidence="2" type="ORF">BDU57DRAFT_13467</name>
</gene>
<dbReference type="AlphaFoldDB" id="A0A6A5R0N8"/>
<evidence type="ECO:0000256" key="1">
    <source>
        <dbReference type="SAM" id="MobiDB-lite"/>
    </source>
</evidence>
<feature type="compositionally biased region" description="Acidic residues" evidence="1">
    <location>
        <begin position="75"/>
        <end position="90"/>
    </location>
</feature>
<feature type="region of interest" description="Disordered" evidence="1">
    <location>
        <begin position="55"/>
        <end position="108"/>
    </location>
</feature>